<evidence type="ECO:0000313" key="5">
    <source>
        <dbReference type="Proteomes" id="UP000727456"/>
    </source>
</evidence>
<gene>
    <name evidence="4" type="ORF">FHS31_001860</name>
</gene>
<dbReference type="Pfam" id="PF00239">
    <property type="entry name" value="Resolvase"/>
    <property type="match status" value="1"/>
</dbReference>
<dbReference type="PANTHER" id="PTHR30461:SF2">
    <property type="entry name" value="SERINE RECOMBINASE PINE-RELATED"/>
    <property type="match status" value="1"/>
</dbReference>
<dbReference type="CDD" id="cd00338">
    <property type="entry name" value="Ser_Recombinase"/>
    <property type="match status" value="1"/>
</dbReference>
<dbReference type="Gene3D" id="3.40.50.1390">
    <property type="entry name" value="Resolvase, N-terminal catalytic domain"/>
    <property type="match status" value="1"/>
</dbReference>
<dbReference type="RefSeq" id="WP_167073094.1">
    <property type="nucleotide sequence ID" value="NZ_JAAOZC010000004.1"/>
</dbReference>
<evidence type="ECO:0000313" key="4">
    <source>
        <dbReference type="EMBL" id="NIJ08243.1"/>
    </source>
</evidence>
<accession>A0ABX0TRU3</accession>
<name>A0ABX0TRU3_9SPHN</name>
<dbReference type="Proteomes" id="UP000727456">
    <property type="component" value="Unassembled WGS sequence"/>
</dbReference>
<organism evidence="4 5">
    <name type="scientific">Sphingomonas vulcanisoli</name>
    <dbReference type="NCBI Taxonomy" id="1658060"/>
    <lineage>
        <taxon>Bacteria</taxon>
        <taxon>Pseudomonadati</taxon>
        <taxon>Pseudomonadota</taxon>
        <taxon>Alphaproteobacteria</taxon>
        <taxon>Sphingomonadales</taxon>
        <taxon>Sphingomonadaceae</taxon>
        <taxon>Sphingomonas</taxon>
    </lineage>
</organism>
<keyword evidence="5" id="KW-1185">Reference proteome</keyword>
<keyword evidence="1" id="KW-0238">DNA-binding</keyword>
<dbReference type="SMART" id="SM00857">
    <property type="entry name" value="Resolvase"/>
    <property type="match status" value="1"/>
</dbReference>
<dbReference type="PANTHER" id="PTHR30461">
    <property type="entry name" value="DNA-INVERTASE FROM LAMBDOID PROPHAGE"/>
    <property type="match status" value="1"/>
</dbReference>
<keyword evidence="2" id="KW-0233">DNA recombination</keyword>
<dbReference type="PROSITE" id="PS51736">
    <property type="entry name" value="RECOMBINASES_3"/>
    <property type="match status" value="1"/>
</dbReference>
<sequence>MAECLDRKGFIGYYRVSTDRQGRSGLGLDAQREAVHNFLAERSHTLIAEKIEVESGRNADRPELAKAFALCRLHRATLIIAKLDRLARSVAFVSNILESGVDFIAADFPEANRLTIHILSAVAEHEARMISERTKAALKAAKARGVVLGGDRGNLPTVAARGARASAAVRSQKAAERARDLAPLICSLRDEGRSFEVIAGELRDRGISAARGGLWTGQKVSRLMRRASQP</sequence>
<dbReference type="InterPro" id="IPR036162">
    <property type="entry name" value="Resolvase-like_N_sf"/>
</dbReference>
<proteinExistence type="predicted"/>
<dbReference type="InterPro" id="IPR050639">
    <property type="entry name" value="SSR_resolvase"/>
</dbReference>
<feature type="domain" description="Resolvase/invertase-type recombinase catalytic" evidence="3">
    <location>
        <begin position="9"/>
        <end position="145"/>
    </location>
</feature>
<evidence type="ECO:0000259" key="3">
    <source>
        <dbReference type="PROSITE" id="PS51736"/>
    </source>
</evidence>
<comment type="caution">
    <text evidence="4">The sequence shown here is derived from an EMBL/GenBank/DDBJ whole genome shotgun (WGS) entry which is preliminary data.</text>
</comment>
<dbReference type="EMBL" id="JAAOZC010000004">
    <property type="protein sequence ID" value="NIJ08243.1"/>
    <property type="molecule type" value="Genomic_DNA"/>
</dbReference>
<dbReference type="SUPFAM" id="SSF53041">
    <property type="entry name" value="Resolvase-like"/>
    <property type="match status" value="1"/>
</dbReference>
<dbReference type="InterPro" id="IPR006119">
    <property type="entry name" value="Resolv_N"/>
</dbReference>
<reference evidence="4 5" key="1">
    <citation type="submission" date="2020-03" db="EMBL/GenBank/DDBJ databases">
        <title>Genomic Encyclopedia of Type Strains, Phase III (KMG-III): the genomes of soil and plant-associated and newly described type strains.</title>
        <authorList>
            <person name="Whitman W."/>
        </authorList>
    </citation>
    <scope>NUCLEOTIDE SEQUENCE [LARGE SCALE GENOMIC DNA]</scope>
    <source>
        <strain evidence="4 5">CECT 8804</strain>
    </source>
</reference>
<protein>
    <submittedName>
        <fullName evidence="4">DNA invertase Pin-like site-specific DNA recombinase</fullName>
    </submittedName>
</protein>
<evidence type="ECO:0000256" key="2">
    <source>
        <dbReference type="ARBA" id="ARBA00023172"/>
    </source>
</evidence>
<evidence type="ECO:0000256" key="1">
    <source>
        <dbReference type="ARBA" id="ARBA00023125"/>
    </source>
</evidence>